<dbReference type="InterPro" id="IPR016024">
    <property type="entry name" value="ARM-type_fold"/>
</dbReference>
<dbReference type="Gene3D" id="1.25.10.10">
    <property type="entry name" value="Leucine-rich Repeat Variant"/>
    <property type="match status" value="1"/>
</dbReference>
<evidence type="ECO:0000256" key="5">
    <source>
        <dbReference type="SAM" id="Coils"/>
    </source>
</evidence>
<dbReference type="EMBL" id="JADEXS010000426">
    <property type="protein sequence ID" value="MBE9025497.1"/>
    <property type="molecule type" value="Genomic_DNA"/>
</dbReference>
<evidence type="ECO:0000256" key="3">
    <source>
        <dbReference type="ARBA" id="ARBA00022738"/>
    </source>
</evidence>
<evidence type="ECO:0000313" key="7">
    <source>
        <dbReference type="Proteomes" id="UP000622533"/>
    </source>
</evidence>
<dbReference type="SUPFAM" id="SSF48371">
    <property type="entry name" value="ARM repeat"/>
    <property type="match status" value="1"/>
</dbReference>
<sequence length="864" mass="99517">MGKFDESFQRRNEEAINIGEENAKYIHNVRSWCKHFRVEMKSAGLLAKMSGLPIGSHAISCQYSESWTESMNLPWIIPEFIVKNCADCQYHEPNGNKAWGEEIIKNHQQQLQKHEQANQTRQEQLKKLSEEFRELPRAAKESSEIDERQILTFVEELFSDDKVKQQRNLDLLIQSARIGADLFPAVAIDILIDQSLSEEFASHCLPICAELAGRQEDLSPRLESMALTAIERNIHPELAAKILFILDQKISYPLEPNIIENLIINQRHFQPLGSWYEQAPSYPNTTEVLLRCYDANPSSIIIPLRSLLLWDNSYVRVNACGALKFLQDVQPQIGIELLSELVASLDLYDDPCDDTADASAKEGITKVFRYAPIQVDKYLVSQMPKKRPAVQEEIINIYRELFWKANRNWQEKPKKSDVVKIEVQIAVNRCIEFVKDESLDIDVRHEVVEALEIACSECPQAVIFHFDSLLGYYALICIQEKPPAPPPRIILPGDESHHPLLITLTEQNHCQTWGFFKHKLLNCIKNIADYEPVSVGEAIINCFENIDTKTHEKLKSALVTLLGEVGKSYSLQPRVLPIIMKALMDFESQLLRASAIHAVEEMYRYSKSAPPKNILDVLILHLHDDYVIVHKAAIHALRWQGRWLNQNQAIEALNLILGWLGTYKNKKDLYFLEEICRTIIWISDEFAGLKNITIRFICDVLPTKERLIDERIVREIIQYLKPDEPVAEFAVYLIAWCLANYSRDYYNGYDDSTREKMFNWLHQIPYTVYIRIRSKLLESARQLAIKDAWEASHFASLFARYGDYMAEKEVLDIAVESLNGEKRYEKLQRTIRLFGEIATANINLQNGDIAAADEVMSKIEEIKI</sequence>
<proteinExistence type="inferred from homology"/>
<dbReference type="GO" id="GO:0016829">
    <property type="term" value="F:lyase activity"/>
    <property type="evidence" value="ECO:0007669"/>
    <property type="project" value="UniProtKB-KW"/>
</dbReference>
<accession>A0A8J6ZR25</accession>
<evidence type="ECO:0000313" key="6">
    <source>
        <dbReference type="EMBL" id="MBE9025497.1"/>
    </source>
</evidence>
<dbReference type="GO" id="GO:0030089">
    <property type="term" value="C:phycobilisome"/>
    <property type="evidence" value="ECO:0007669"/>
    <property type="project" value="UniProtKB-KW"/>
</dbReference>
<gene>
    <name evidence="6" type="ORF">IQ276_24670</name>
</gene>
<reference evidence="6" key="1">
    <citation type="submission" date="2020-10" db="EMBL/GenBank/DDBJ databases">
        <authorList>
            <person name="Castelo-Branco R."/>
            <person name="Eusebio N."/>
            <person name="Adriana R."/>
            <person name="Vieira A."/>
            <person name="Brugerolle De Fraissinette N."/>
            <person name="Rezende De Castro R."/>
            <person name="Schneider M.P."/>
            <person name="Vasconcelos V."/>
            <person name="Leao P.N."/>
        </authorList>
    </citation>
    <scope>NUCLEOTIDE SEQUENCE</scope>
    <source>
        <strain evidence="6">LEGE 12446</strain>
    </source>
</reference>
<evidence type="ECO:0000256" key="1">
    <source>
        <dbReference type="ARBA" id="ARBA00009299"/>
    </source>
</evidence>
<organism evidence="6 7">
    <name type="scientific">Desmonostoc muscorum LEGE 12446</name>
    <dbReference type="NCBI Taxonomy" id="1828758"/>
    <lineage>
        <taxon>Bacteria</taxon>
        <taxon>Bacillati</taxon>
        <taxon>Cyanobacteriota</taxon>
        <taxon>Cyanophyceae</taxon>
        <taxon>Nostocales</taxon>
        <taxon>Nostocaceae</taxon>
        <taxon>Desmonostoc</taxon>
    </lineage>
</organism>
<keyword evidence="2" id="KW-0042">Antenna complex</keyword>
<evidence type="ECO:0000256" key="4">
    <source>
        <dbReference type="ARBA" id="ARBA00023239"/>
    </source>
</evidence>
<feature type="coiled-coil region" evidence="5">
    <location>
        <begin position="104"/>
        <end position="131"/>
    </location>
</feature>
<evidence type="ECO:0000256" key="2">
    <source>
        <dbReference type="ARBA" id="ARBA00022549"/>
    </source>
</evidence>
<keyword evidence="7" id="KW-1185">Reference proteome</keyword>
<dbReference type="InterPro" id="IPR011989">
    <property type="entry name" value="ARM-like"/>
</dbReference>
<dbReference type="AlphaFoldDB" id="A0A8J6ZR25"/>
<name>A0A8J6ZR25_DESMC</name>
<keyword evidence="4" id="KW-0456">Lyase</keyword>
<comment type="similarity">
    <text evidence="1">Belongs to the CpcE/RpcE/PecE family.</text>
</comment>
<dbReference type="RefSeq" id="WP_193920553.1">
    <property type="nucleotide sequence ID" value="NZ_JADEXS020000002.1"/>
</dbReference>
<comment type="caution">
    <text evidence="6">The sequence shown here is derived from an EMBL/GenBank/DDBJ whole genome shotgun (WGS) entry which is preliminary data.</text>
</comment>
<keyword evidence="5" id="KW-0175">Coiled coil</keyword>
<protein>
    <submittedName>
        <fullName evidence="6">Uncharacterized protein</fullName>
    </submittedName>
</protein>
<dbReference type="Proteomes" id="UP000622533">
    <property type="component" value="Unassembled WGS sequence"/>
</dbReference>
<keyword evidence="3" id="KW-0605">Phycobilisome</keyword>